<dbReference type="Pfam" id="PF03184">
    <property type="entry name" value="DDE_1"/>
    <property type="match status" value="1"/>
</dbReference>
<evidence type="ECO:0000313" key="4">
    <source>
        <dbReference type="Proteomes" id="UP001470230"/>
    </source>
</evidence>
<sequence length="594" mass="69442">MAKRKPLSQKDLLEEPDFDEKMKRKIEKIPTFHKCRKHNDNMSIVDALKECGIWNLLKFKAARKYFKKINQLFGVSKSSLYDWQKNLLDDPNWVPDHSKDPNISNVFTQKQHEELIEIIDSICESQNVPVTNLLIKEIARIYYNHLSYHPQPNLQFNASDHYITKLKKLLNYSRRRSHPERRPSAAKETINLFLQRCRYVFKNGKKTHIVNTDESFFRTTPDGMYTWAFKGSSDVIINVDGDSKEGFTYLGTISSDGVVFPLVLIAKGKSQVVENHWFGENHHISIDKNQNDTNVTFQTDHSQKGWTNSITWQHFLKDLRYHFLPPINNTNLYDRCNRIYLITDSYGAHDTKENDDFATSLNIDIIQIPEGLTFKFQPLDVLIFGIVKSKQTQFFNELYAQSIFQLFDPLKAVFREKIKVLKQMSKREATSTLLSIWKTITPYDVKLAFEKAISIYTDDLDDSNYSEDIEFEKKLQTLKGRLIDHDLIQETQQKIQEPKTIMEAVTSVFQNDETKRLSLESIINECSKYGNLPGPVEDLAPDRRIRYALELLKVVKEVKYNKKSQTWSLEPKKVKTLNSKEKEEMIKRLFGPKE</sequence>
<keyword evidence="4" id="KW-1185">Reference proteome</keyword>
<comment type="caution">
    <text evidence="3">The sequence shown here is derived from an EMBL/GenBank/DDBJ whole genome shotgun (WGS) entry which is preliminary data.</text>
</comment>
<dbReference type="InterPro" id="IPR004875">
    <property type="entry name" value="DDE_SF_endonuclease_dom"/>
</dbReference>
<evidence type="ECO:0000313" key="2">
    <source>
        <dbReference type="EMBL" id="KAK8834615.1"/>
    </source>
</evidence>
<protein>
    <recommendedName>
        <fullName evidence="1">DDE-1 domain-containing protein</fullName>
    </recommendedName>
</protein>
<gene>
    <name evidence="2" type="ORF">M9Y10_026932</name>
    <name evidence="3" type="ORF">M9Y10_032880</name>
</gene>
<evidence type="ECO:0000313" key="3">
    <source>
        <dbReference type="EMBL" id="KAK8838840.1"/>
    </source>
</evidence>
<reference evidence="3 4" key="1">
    <citation type="submission" date="2024-04" db="EMBL/GenBank/DDBJ databases">
        <title>Tritrichomonas musculus Genome.</title>
        <authorList>
            <person name="Alves-Ferreira E."/>
            <person name="Grigg M."/>
            <person name="Lorenzi H."/>
            <person name="Galac M."/>
        </authorList>
    </citation>
    <scope>NUCLEOTIDE SEQUENCE [LARGE SCALE GENOMIC DNA]</scope>
    <source>
        <strain evidence="3 4">EAF2021</strain>
    </source>
</reference>
<dbReference type="Proteomes" id="UP001470230">
    <property type="component" value="Unassembled WGS sequence"/>
</dbReference>
<accession>A0ABR2GY31</accession>
<evidence type="ECO:0000259" key="1">
    <source>
        <dbReference type="Pfam" id="PF03184"/>
    </source>
</evidence>
<organism evidence="3 4">
    <name type="scientific">Tritrichomonas musculus</name>
    <dbReference type="NCBI Taxonomy" id="1915356"/>
    <lineage>
        <taxon>Eukaryota</taxon>
        <taxon>Metamonada</taxon>
        <taxon>Parabasalia</taxon>
        <taxon>Tritrichomonadida</taxon>
        <taxon>Tritrichomonadidae</taxon>
        <taxon>Tritrichomonas</taxon>
    </lineage>
</organism>
<feature type="domain" description="DDE-1" evidence="1">
    <location>
        <begin position="249"/>
        <end position="442"/>
    </location>
</feature>
<dbReference type="EMBL" id="JAPFFF010000357">
    <property type="protein sequence ID" value="KAK8834615.1"/>
    <property type="molecule type" value="Genomic_DNA"/>
</dbReference>
<dbReference type="InterPro" id="IPR050863">
    <property type="entry name" value="CenT-Element_Derived"/>
</dbReference>
<proteinExistence type="predicted"/>
<dbReference type="PANTHER" id="PTHR19303">
    <property type="entry name" value="TRANSPOSON"/>
    <property type="match status" value="1"/>
</dbReference>
<dbReference type="EMBL" id="JAPFFF010000054">
    <property type="protein sequence ID" value="KAK8838840.1"/>
    <property type="molecule type" value="Genomic_DNA"/>
</dbReference>
<name>A0ABR2GY31_9EUKA</name>